<reference evidence="1 2" key="1">
    <citation type="journal article" date="2019" name="Int. J. Syst. Evol. Microbiol.">
        <title>The Global Catalogue of Microorganisms (GCM) 10K type strain sequencing project: providing services to taxonomists for standard genome sequencing and annotation.</title>
        <authorList>
            <consortium name="The Broad Institute Genomics Platform"/>
            <consortium name="The Broad Institute Genome Sequencing Center for Infectious Disease"/>
            <person name="Wu L."/>
            <person name="Ma J."/>
        </authorList>
    </citation>
    <scope>NUCLEOTIDE SEQUENCE [LARGE SCALE GENOMIC DNA]</scope>
    <source>
        <strain evidence="1 2">WLHS5</strain>
    </source>
</reference>
<dbReference type="AlphaFoldDB" id="A0ABD5PUK8"/>
<name>A0ABD5PUK8_9EURY</name>
<dbReference type="RefSeq" id="WP_250140907.1">
    <property type="nucleotide sequence ID" value="NZ_JALIQP010000003.1"/>
</dbReference>
<comment type="caution">
    <text evidence="1">The sequence shown here is derived from an EMBL/GenBank/DDBJ whole genome shotgun (WGS) entry which is preliminary data.</text>
</comment>
<sequence>MDAADFQRTVEEATTTELERLGSSKLLVALTDADLTEERVLRTAADSERAAIETFEAWAADEAHADARDAFAAFRDAERDHYDRVVALLDGSHDAADADAGGMHDRLRSFETTAPRLGGVVGRSLVGERTHLQVVSFFVNEGDERRADEFRELRAETSAQGDRAASVLETVCEEREDDAWDRASEAAADVVDDAYEAYADSLDDLGIDPKPIC</sequence>
<dbReference type="InterPro" id="IPR009078">
    <property type="entry name" value="Ferritin-like_SF"/>
</dbReference>
<gene>
    <name evidence="1" type="ORF">ACFO5R_19750</name>
</gene>
<accession>A0ABD5PUK8</accession>
<evidence type="ECO:0000313" key="2">
    <source>
        <dbReference type="Proteomes" id="UP001595898"/>
    </source>
</evidence>
<proteinExistence type="predicted"/>
<organism evidence="1 2">
    <name type="scientific">Halosolutus amylolyticus</name>
    <dbReference type="NCBI Taxonomy" id="2932267"/>
    <lineage>
        <taxon>Archaea</taxon>
        <taxon>Methanobacteriati</taxon>
        <taxon>Methanobacteriota</taxon>
        <taxon>Stenosarchaea group</taxon>
        <taxon>Halobacteria</taxon>
        <taxon>Halobacteriales</taxon>
        <taxon>Natrialbaceae</taxon>
        <taxon>Halosolutus</taxon>
    </lineage>
</organism>
<keyword evidence="2" id="KW-1185">Reference proteome</keyword>
<dbReference type="EMBL" id="JBHSFA010000011">
    <property type="protein sequence ID" value="MFC4544165.1"/>
    <property type="molecule type" value="Genomic_DNA"/>
</dbReference>
<dbReference type="Proteomes" id="UP001595898">
    <property type="component" value="Unassembled WGS sequence"/>
</dbReference>
<evidence type="ECO:0000313" key="1">
    <source>
        <dbReference type="EMBL" id="MFC4544165.1"/>
    </source>
</evidence>
<protein>
    <submittedName>
        <fullName evidence="1">Rubrerythrin family protein</fullName>
    </submittedName>
</protein>
<dbReference type="SUPFAM" id="SSF47240">
    <property type="entry name" value="Ferritin-like"/>
    <property type="match status" value="1"/>
</dbReference>